<reference evidence="1 2" key="1">
    <citation type="submission" date="2019-03" db="EMBL/GenBank/DDBJ databases">
        <title>Draft genome sequences of novel Actinobacteria.</title>
        <authorList>
            <person name="Sahin N."/>
            <person name="Ay H."/>
            <person name="Saygin H."/>
        </authorList>
    </citation>
    <scope>NUCLEOTIDE SEQUENCE [LARGE SCALE GENOMIC DNA]</scope>
    <source>
        <strain evidence="1 2">H3C3</strain>
    </source>
</reference>
<dbReference type="Proteomes" id="UP000294513">
    <property type="component" value="Unassembled WGS sequence"/>
</dbReference>
<dbReference type="EMBL" id="SMKU01000002">
    <property type="protein sequence ID" value="TDD97668.1"/>
    <property type="molecule type" value="Genomic_DNA"/>
</dbReference>
<evidence type="ECO:0000313" key="1">
    <source>
        <dbReference type="EMBL" id="TDD97668.1"/>
    </source>
</evidence>
<dbReference type="AlphaFoldDB" id="A0A4R5CCF1"/>
<accession>A0A4R5CCF1</accession>
<dbReference type="RefSeq" id="WP_131888830.1">
    <property type="nucleotide sequence ID" value="NZ_SMKU01000002.1"/>
</dbReference>
<protein>
    <submittedName>
        <fullName evidence="1">Uncharacterized protein</fullName>
    </submittedName>
</protein>
<dbReference type="OrthoDB" id="8587856at2"/>
<sequence>MNSEVALTNVVSVVALAGSLGALRYARRSAQATERQGQEAARAVVEAQRATEVNQATALRQARHAAMSASPSVTVVIDSSQHGPAVLANSWGEDAEVSPPPRRLDPIGTHRLHYLGMRYRGLLRNDSVRPIFVLADHGFFIAGETDLRDAPLSAPSTVDGHIAMIGPEGEALFEWFGHITVIDWLELARAGSGTEDARGVRAPFTEIRVNYAGDQDFGIPSLKITLALERHPVFIPTFQEGEETTTLQLLGEDGGVGCSITKSHPRLPRTFEDIGKELYLR</sequence>
<organism evidence="1 2">
    <name type="scientific">Actinomadura rubrisoli</name>
    <dbReference type="NCBI Taxonomy" id="2530368"/>
    <lineage>
        <taxon>Bacteria</taxon>
        <taxon>Bacillati</taxon>
        <taxon>Actinomycetota</taxon>
        <taxon>Actinomycetes</taxon>
        <taxon>Streptosporangiales</taxon>
        <taxon>Thermomonosporaceae</taxon>
        <taxon>Actinomadura</taxon>
    </lineage>
</organism>
<keyword evidence="2" id="KW-1185">Reference proteome</keyword>
<evidence type="ECO:0000313" key="2">
    <source>
        <dbReference type="Proteomes" id="UP000294513"/>
    </source>
</evidence>
<comment type="caution">
    <text evidence="1">The sequence shown here is derived from an EMBL/GenBank/DDBJ whole genome shotgun (WGS) entry which is preliminary data.</text>
</comment>
<name>A0A4R5CCF1_9ACTN</name>
<gene>
    <name evidence="1" type="ORF">E1298_01135</name>
</gene>
<proteinExistence type="predicted"/>